<keyword evidence="6 13" id="KW-1133">Transmembrane helix</keyword>
<evidence type="ECO:0000256" key="6">
    <source>
        <dbReference type="ARBA" id="ARBA00022989"/>
    </source>
</evidence>
<evidence type="ECO:0000313" key="14">
    <source>
        <dbReference type="EMBL" id="GBN88822.1"/>
    </source>
</evidence>
<comment type="subcellular location">
    <subcellularLocation>
        <location evidence="1">Membrane</location>
        <topology evidence="1">Multi-pass membrane protein</topology>
    </subcellularLocation>
</comment>
<dbReference type="AlphaFoldDB" id="A0A4Y2SKR0"/>
<evidence type="ECO:0000256" key="9">
    <source>
        <dbReference type="ARBA" id="ARBA00023136"/>
    </source>
</evidence>
<organism evidence="14 15">
    <name type="scientific">Araneus ventricosus</name>
    <name type="common">Orbweaver spider</name>
    <name type="synonym">Epeira ventricosa</name>
    <dbReference type="NCBI Taxonomy" id="182803"/>
    <lineage>
        <taxon>Eukaryota</taxon>
        <taxon>Metazoa</taxon>
        <taxon>Ecdysozoa</taxon>
        <taxon>Arthropoda</taxon>
        <taxon>Chelicerata</taxon>
        <taxon>Arachnida</taxon>
        <taxon>Araneae</taxon>
        <taxon>Araneomorphae</taxon>
        <taxon>Entelegynae</taxon>
        <taxon>Araneoidea</taxon>
        <taxon>Araneidae</taxon>
        <taxon>Araneus</taxon>
    </lineage>
</organism>
<protein>
    <submittedName>
        <fullName evidence="14">Uncharacterized protein</fullName>
    </submittedName>
</protein>
<evidence type="ECO:0000256" key="2">
    <source>
        <dbReference type="ARBA" id="ARBA00007193"/>
    </source>
</evidence>
<evidence type="ECO:0000313" key="15">
    <source>
        <dbReference type="Proteomes" id="UP000499080"/>
    </source>
</evidence>
<accession>A0A4Y2SKR0</accession>
<keyword evidence="11 12" id="KW-0407">Ion channel</keyword>
<keyword evidence="15" id="KW-1185">Reference proteome</keyword>
<feature type="transmembrane region" description="Helical" evidence="13">
    <location>
        <begin position="96"/>
        <end position="118"/>
    </location>
</feature>
<dbReference type="InterPro" id="IPR001873">
    <property type="entry name" value="ENaC"/>
</dbReference>
<dbReference type="OrthoDB" id="6021021at2759"/>
<keyword evidence="10 12" id="KW-0739">Sodium transport</keyword>
<evidence type="ECO:0000256" key="12">
    <source>
        <dbReference type="RuleBase" id="RU000679"/>
    </source>
</evidence>
<comment type="caution">
    <text evidence="14">The sequence shown here is derived from an EMBL/GenBank/DDBJ whole genome shotgun (WGS) entry which is preliminary data.</text>
</comment>
<dbReference type="Gene3D" id="1.10.287.770">
    <property type="entry name" value="YojJ-like"/>
    <property type="match status" value="1"/>
</dbReference>
<keyword evidence="9 13" id="KW-0472">Membrane</keyword>
<proteinExistence type="inferred from homology"/>
<evidence type="ECO:0000256" key="10">
    <source>
        <dbReference type="ARBA" id="ARBA00023201"/>
    </source>
</evidence>
<dbReference type="Proteomes" id="UP000499080">
    <property type="component" value="Unassembled WGS sequence"/>
</dbReference>
<evidence type="ECO:0000256" key="8">
    <source>
        <dbReference type="ARBA" id="ARBA00023065"/>
    </source>
</evidence>
<dbReference type="EMBL" id="BGPR01022482">
    <property type="protein sequence ID" value="GBN88822.1"/>
    <property type="molecule type" value="Genomic_DNA"/>
</dbReference>
<sequence>RIRIANQCDKLLETFTQPCDSVHYKLKLEEKNILLRKSINLFLRQKRFDCTKTASYTRRCEIINVEIVFNDFQIRTTSYKPKLESLALLSNIGGTMGIYLGISTLSLYSLLEFIIDLVHRLQRKRRQEKKVIYRNSNRKEYPFTTPRRVYKRTKVHKVNAY</sequence>
<evidence type="ECO:0000256" key="3">
    <source>
        <dbReference type="ARBA" id="ARBA00022448"/>
    </source>
</evidence>
<keyword evidence="3 12" id="KW-0813">Transport</keyword>
<evidence type="ECO:0000256" key="13">
    <source>
        <dbReference type="SAM" id="Phobius"/>
    </source>
</evidence>
<comment type="similarity">
    <text evidence="2 12">Belongs to the amiloride-sensitive sodium channel (TC 1.A.6) family.</text>
</comment>
<dbReference type="Pfam" id="PF00858">
    <property type="entry name" value="ASC"/>
    <property type="match status" value="1"/>
</dbReference>
<gene>
    <name evidence="14" type="ORF">AVEN_15110_2</name>
</gene>
<keyword evidence="7" id="KW-0915">Sodium</keyword>
<name>A0A4Y2SKR0_ARAVE</name>
<dbReference type="GO" id="GO:0005272">
    <property type="term" value="F:sodium channel activity"/>
    <property type="evidence" value="ECO:0007669"/>
    <property type="project" value="UniProtKB-KW"/>
</dbReference>
<evidence type="ECO:0000256" key="1">
    <source>
        <dbReference type="ARBA" id="ARBA00004141"/>
    </source>
</evidence>
<evidence type="ECO:0000256" key="5">
    <source>
        <dbReference type="ARBA" id="ARBA00022692"/>
    </source>
</evidence>
<feature type="non-terminal residue" evidence="14">
    <location>
        <position position="1"/>
    </location>
</feature>
<evidence type="ECO:0000256" key="11">
    <source>
        <dbReference type="ARBA" id="ARBA00023303"/>
    </source>
</evidence>
<keyword evidence="8 12" id="KW-0406">Ion transport</keyword>
<evidence type="ECO:0000256" key="4">
    <source>
        <dbReference type="ARBA" id="ARBA00022461"/>
    </source>
</evidence>
<evidence type="ECO:0000256" key="7">
    <source>
        <dbReference type="ARBA" id="ARBA00023053"/>
    </source>
</evidence>
<keyword evidence="5 12" id="KW-0812">Transmembrane</keyword>
<dbReference type="GO" id="GO:0016020">
    <property type="term" value="C:membrane"/>
    <property type="evidence" value="ECO:0007669"/>
    <property type="project" value="UniProtKB-SubCell"/>
</dbReference>
<keyword evidence="4 12" id="KW-0894">Sodium channel</keyword>
<reference evidence="14 15" key="1">
    <citation type="journal article" date="2019" name="Sci. Rep.">
        <title>Orb-weaving spider Araneus ventricosus genome elucidates the spidroin gene catalogue.</title>
        <authorList>
            <person name="Kono N."/>
            <person name="Nakamura H."/>
            <person name="Ohtoshi R."/>
            <person name="Moran D.A.P."/>
            <person name="Shinohara A."/>
            <person name="Yoshida Y."/>
            <person name="Fujiwara M."/>
            <person name="Mori M."/>
            <person name="Tomita M."/>
            <person name="Arakawa K."/>
        </authorList>
    </citation>
    <scope>NUCLEOTIDE SEQUENCE [LARGE SCALE GENOMIC DNA]</scope>
</reference>